<evidence type="ECO:0000256" key="5">
    <source>
        <dbReference type="ARBA" id="ARBA00022695"/>
    </source>
</evidence>
<dbReference type="GO" id="GO:0003677">
    <property type="term" value="F:DNA binding"/>
    <property type="evidence" value="ECO:0007669"/>
    <property type="project" value="UniProtKB-KW"/>
</dbReference>
<comment type="similarity">
    <text evidence="2">Belongs to the beta sliding clamp family.</text>
</comment>
<dbReference type="Pfam" id="PF00712">
    <property type="entry name" value="DNA_pol3_beta"/>
    <property type="match status" value="1"/>
</dbReference>
<protein>
    <submittedName>
        <fullName evidence="11">DNA polymerase sliding clamp subunit</fullName>
        <ecNumber evidence="11">2.7.7.7</ecNumber>
    </submittedName>
</protein>
<evidence type="ECO:0000313" key="12">
    <source>
        <dbReference type="Proteomes" id="UP000095210"/>
    </source>
</evidence>
<evidence type="ECO:0000256" key="1">
    <source>
        <dbReference type="ARBA" id="ARBA00004496"/>
    </source>
</evidence>
<evidence type="ECO:0000256" key="2">
    <source>
        <dbReference type="ARBA" id="ARBA00010752"/>
    </source>
</evidence>
<feature type="domain" description="DNA polymerase III beta sliding clamp central" evidence="10">
    <location>
        <begin position="134"/>
        <end position="242"/>
    </location>
</feature>
<keyword evidence="12" id="KW-1185">Reference proteome</keyword>
<evidence type="ECO:0000256" key="3">
    <source>
        <dbReference type="ARBA" id="ARBA00022490"/>
    </source>
</evidence>
<dbReference type="KEGG" id="ahm:TL08_01275"/>
<dbReference type="PANTHER" id="PTHR30478:SF0">
    <property type="entry name" value="BETA SLIDING CLAMP"/>
    <property type="match status" value="1"/>
</dbReference>
<gene>
    <name evidence="11" type="ORF">TL08_01275</name>
</gene>
<keyword evidence="3" id="KW-0963">Cytoplasm</keyword>
<evidence type="ECO:0000259" key="10">
    <source>
        <dbReference type="Pfam" id="PF02767"/>
    </source>
</evidence>
<evidence type="ECO:0000259" key="9">
    <source>
        <dbReference type="Pfam" id="PF00712"/>
    </source>
</evidence>
<dbReference type="InterPro" id="IPR046938">
    <property type="entry name" value="DNA_clamp_sf"/>
</dbReference>
<dbReference type="GO" id="GO:0003887">
    <property type="term" value="F:DNA-directed DNA polymerase activity"/>
    <property type="evidence" value="ECO:0007669"/>
    <property type="project" value="UniProtKB-KW"/>
</dbReference>
<reference evidence="12" key="1">
    <citation type="submission" date="2016-03" db="EMBL/GenBank/DDBJ databases">
        <title>Complete genome sequence of the type strain Actinoalloteichus hymeniacidonis DSM 45092.</title>
        <authorList>
            <person name="Schaffert L."/>
            <person name="Albersmeier A."/>
            <person name="Winkler A."/>
            <person name="Kalinowski J."/>
            <person name="Zotchev S."/>
            <person name="Ruckert C."/>
        </authorList>
    </citation>
    <scope>NUCLEOTIDE SEQUENCE [LARGE SCALE GENOMIC DNA]</scope>
    <source>
        <strain evidence="12">HPA177(T) (DSM 45092(T))</strain>
    </source>
</reference>
<keyword evidence="7" id="KW-0239">DNA-directed DNA polymerase</keyword>
<keyword evidence="6" id="KW-0235">DNA replication</keyword>
<dbReference type="InterPro" id="IPR022634">
    <property type="entry name" value="DNA_polIII_beta_N"/>
</dbReference>
<keyword evidence="8" id="KW-0238">DNA-binding</keyword>
<feature type="domain" description="DNA polymerase III beta sliding clamp N-terminal" evidence="9">
    <location>
        <begin position="6"/>
        <end position="117"/>
    </location>
</feature>
<keyword evidence="5 11" id="KW-0548">Nucleotidyltransferase</keyword>
<dbReference type="SUPFAM" id="SSF55979">
    <property type="entry name" value="DNA clamp"/>
    <property type="match status" value="3"/>
</dbReference>
<dbReference type="GO" id="GO:0009360">
    <property type="term" value="C:DNA polymerase III complex"/>
    <property type="evidence" value="ECO:0007669"/>
    <property type="project" value="InterPro"/>
</dbReference>
<evidence type="ECO:0000313" key="11">
    <source>
        <dbReference type="EMBL" id="AOS61096.1"/>
    </source>
</evidence>
<dbReference type="GO" id="GO:0008408">
    <property type="term" value="F:3'-5' exonuclease activity"/>
    <property type="evidence" value="ECO:0007669"/>
    <property type="project" value="InterPro"/>
</dbReference>
<accession>A0AAC9MWI7</accession>
<name>A0AAC9MWI7_9PSEU</name>
<dbReference type="EC" id="2.7.7.7" evidence="11"/>
<evidence type="ECO:0000256" key="6">
    <source>
        <dbReference type="ARBA" id="ARBA00022705"/>
    </source>
</evidence>
<sequence>MEFDITAPTARLATAVADVTRLLPTRMVEPLLTGVVLTAASDGVLVSGTDRERGLRLSAEAVSHVDGAVLVPAKPLAETLRTLDAPEVRLVCEGSRLAIRTPQARFALPLLDIAAHPGVARPPARVGSVLGGALRAALAPVAAAASRDDALPVFTGVRIAAEGNRLTLMASDRFRLATARLPWTPLDDASIDVLLPANTLSDILRRIPDSAEVGLHADVDCAALTWEKSSLTTALLATPFPNTDRLLSVIPDTTAWVDADALAGAVRRALPFTGPHGLVGVEVCDAELRVRGVDGQNGESEETVKAIVDGGRPQRRYQARNLIDGLKAFAGEQVRLAVPDADRRGTVLTGETRPDGVELTYLVAPSRGGNPTQHAG</sequence>
<dbReference type="InterPro" id="IPR022637">
    <property type="entry name" value="DNA_polIII_beta_cen"/>
</dbReference>
<comment type="subcellular location">
    <subcellularLocation>
        <location evidence="1">Cytoplasm</location>
    </subcellularLocation>
</comment>
<dbReference type="AlphaFoldDB" id="A0AAC9MWI7"/>
<dbReference type="SMART" id="SM00480">
    <property type="entry name" value="POL3Bc"/>
    <property type="match status" value="1"/>
</dbReference>
<evidence type="ECO:0000256" key="8">
    <source>
        <dbReference type="ARBA" id="ARBA00023125"/>
    </source>
</evidence>
<dbReference type="PANTHER" id="PTHR30478">
    <property type="entry name" value="DNA POLYMERASE III SUBUNIT BETA"/>
    <property type="match status" value="1"/>
</dbReference>
<dbReference type="RefSeq" id="WP_069845945.1">
    <property type="nucleotide sequence ID" value="NZ_CP014859.1"/>
</dbReference>
<dbReference type="EMBL" id="CP014859">
    <property type="protein sequence ID" value="AOS61096.1"/>
    <property type="molecule type" value="Genomic_DNA"/>
</dbReference>
<dbReference type="CDD" id="cd00140">
    <property type="entry name" value="beta_clamp"/>
    <property type="match status" value="1"/>
</dbReference>
<organism evidence="11 12">
    <name type="scientific">Actinoalloteichus hymeniacidonis</name>
    <dbReference type="NCBI Taxonomy" id="340345"/>
    <lineage>
        <taxon>Bacteria</taxon>
        <taxon>Bacillati</taxon>
        <taxon>Actinomycetota</taxon>
        <taxon>Actinomycetes</taxon>
        <taxon>Pseudonocardiales</taxon>
        <taxon>Pseudonocardiaceae</taxon>
        <taxon>Actinoalloteichus</taxon>
    </lineage>
</organism>
<proteinExistence type="inferred from homology"/>
<dbReference type="Pfam" id="PF02767">
    <property type="entry name" value="DNA_pol3_beta_2"/>
    <property type="match status" value="1"/>
</dbReference>
<dbReference type="InterPro" id="IPR001001">
    <property type="entry name" value="DNA_polIII_beta"/>
</dbReference>
<keyword evidence="4 11" id="KW-0808">Transferase</keyword>
<dbReference type="GO" id="GO:0006271">
    <property type="term" value="P:DNA strand elongation involved in DNA replication"/>
    <property type="evidence" value="ECO:0007669"/>
    <property type="project" value="TreeGrafter"/>
</dbReference>
<dbReference type="GO" id="GO:0005737">
    <property type="term" value="C:cytoplasm"/>
    <property type="evidence" value="ECO:0007669"/>
    <property type="project" value="UniProtKB-SubCell"/>
</dbReference>
<dbReference type="Proteomes" id="UP000095210">
    <property type="component" value="Chromosome"/>
</dbReference>
<evidence type="ECO:0000256" key="7">
    <source>
        <dbReference type="ARBA" id="ARBA00022932"/>
    </source>
</evidence>
<dbReference type="Gene3D" id="3.10.150.10">
    <property type="entry name" value="DNA Polymerase III, subunit A, domain 2"/>
    <property type="match status" value="3"/>
</dbReference>
<evidence type="ECO:0000256" key="4">
    <source>
        <dbReference type="ARBA" id="ARBA00022679"/>
    </source>
</evidence>